<organism evidence="1 2">
    <name type="scientific">Mucinivorans hirudinis</name>
    <dbReference type="NCBI Taxonomy" id="1433126"/>
    <lineage>
        <taxon>Bacteria</taxon>
        <taxon>Pseudomonadati</taxon>
        <taxon>Bacteroidota</taxon>
        <taxon>Bacteroidia</taxon>
        <taxon>Bacteroidales</taxon>
        <taxon>Rikenellaceae</taxon>
        <taxon>Mucinivorans</taxon>
    </lineage>
</organism>
<evidence type="ECO:0000313" key="2">
    <source>
        <dbReference type="Proteomes" id="UP000027616"/>
    </source>
</evidence>
<dbReference type="Proteomes" id="UP000027616">
    <property type="component" value="Chromosome I"/>
</dbReference>
<name>A0A060RBB5_9BACT</name>
<dbReference type="KEGG" id="rbc:BN938_0990"/>
<evidence type="ECO:0000313" key="1">
    <source>
        <dbReference type="EMBL" id="CDN31088.1"/>
    </source>
</evidence>
<keyword evidence="2" id="KW-1185">Reference proteome</keyword>
<sequence length="39" mass="4831">MYPILGETYRLKEMFRDVYDIEDCEQAKGYFSFWRNMAI</sequence>
<accession>A0A060RBB5</accession>
<dbReference type="EMBL" id="HG934468">
    <property type="protein sequence ID" value="CDN31088.1"/>
    <property type="molecule type" value="Genomic_DNA"/>
</dbReference>
<protein>
    <submittedName>
        <fullName evidence="1">Uncharacterized protein</fullName>
    </submittedName>
</protein>
<dbReference type="HOGENOM" id="CLU_3312937_0_0_10"/>
<dbReference type="STRING" id="1433126.BN938_0990"/>
<gene>
    <name evidence="1" type="ORF">BN938_0990</name>
</gene>
<reference evidence="1 2" key="1">
    <citation type="journal article" date="2015" name="Genome Announc.">
        <title>Complete Genome Sequence of the Novel Leech Symbiont Mucinivorans hirudinis M3T.</title>
        <authorList>
            <person name="Nelson M.C."/>
            <person name="Bomar L."/>
            <person name="Graf J."/>
        </authorList>
    </citation>
    <scope>NUCLEOTIDE SEQUENCE [LARGE SCALE GENOMIC DNA]</scope>
    <source>
        <strain evidence="2">M3</strain>
    </source>
</reference>
<proteinExistence type="predicted"/>
<dbReference type="AlphaFoldDB" id="A0A060RBB5"/>